<sequence>MDGINDLLVVQMRTNPDSKASFQFLIIPLSESDLKDQQSGPRKKVIPRRSSVLLSPHIWIVLGMTSNSHQLIFIDHNSWISSVDMDVLNDFNEVDRYNHHFFVPGSLFGSDRSTKAWTNPQLTADEDIVFIKPDGPLTVRGGLGSYAVKTV</sequence>
<dbReference type="Proteomes" id="UP001465668">
    <property type="component" value="Unassembled WGS sequence"/>
</dbReference>
<keyword evidence="2" id="KW-1185">Reference proteome</keyword>
<reference evidence="1 2" key="1">
    <citation type="submission" date="2024-02" db="EMBL/GenBank/DDBJ databases">
        <title>First draft genome assembly of two strains of Seiridium cardinale.</title>
        <authorList>
            <person name="Emiliani G."/>
            <person name="Scali E."/>
        </authorList>
    </citation>
    <scope>NUCLEOTIDE SEQUENCE [LARGE SCALE GENOMIC DNA]</scope>
    <source>
        <strain evidence="1 2">BM-138-000479</strain>
    </source>
</reference>
<evidence type="ECO:0000313" key="1">
    <source>
        <dbReference type="EMBL" id="KAK9769287.1"/>
    </source>
</evidence>
<accession>A0ABR2X677</accession>
<protein>
    <submittedName>
        <fullName evidence="1">GPI inositol-deacylase</fullName>
    </submittedName>
</protein>
<proteinExistence type="predicted"/>
<dbReference type="EMBL" id="JARVKM010000141">
    <property type="protein sequence ID" value="KAK9769287.1"/>
    <property type="molecule type" value="Genomic_DNA"/>
</dbReference>
<evidence type="ECO:0000313" key="2">
    <source>
        <dbReference type="Proteomes" id="UP001465668"/>
    </source>
</evidence>
<gene>
    <name evidence="1" type="ORF">SCAR479_14038</name>
</gene>
<name>A0ABR2X677_9PEZI</name>
<comment type="caution">
    <text evidence="1">The sequence shown here is derived from an EMBL/GenBank/DDBJ whole genome shotgun (WGS) entry which is preliminary data.</text>
</comment>
<organism evidence="1 2">
    <name type="scientific">Seiridium cardinale</name>
    <dbReference type="NCBI Taxonomy" id="138064"/>
    <lineage>
        <taxon>Eukaryota</taxon>
        <taxon>Fungi</taxon>
        <taxon>Dikarya</taxon>
        <taxon>Ascomycota</taxon>
        <taxon>Pezizomycotina</taxon>
        <taxon>Sordariomycetes</taxon>
        <taxon>Xylariomycetidae</taxon>
        <taxon>Amphisphaeriales</taxon>
        <taxon>Sporocadaceae</taxon>
        <taxon>Seiridium</taxon>
    </lineage>
</organism>